<dbReference type="PROSITE" id="PS50887">
    <property type="entry name" value="GGDEF"/>
    <property type="match status" value="1"/>
</dbReference>
<accession>A0ABR5CQ31</accession>
<evidence type="ECO:0000259" key="2">
    <source>
        <dbReference type="PROSITE" id="PS50883"/>
    </source>
</evidence>
<feature type="transmembrane region" description="Helical" evidence="1">
    <location>
        <begin position="97"/>
        <end position="115"/>
    </location>
</feature>
<dbReference type="Pfam" id="PF00563">
    <property type="entry name" value="EAL"/>
    <property type="match status" value="1"/>
</dbReference>
<dbReference type="InterPro" id="IPR043128">
    <property type="entry name" value="Rev_trsase/Diguanyl_cyclase"/>
</dbReference>
<dbReference type="CDD" id="cd01949">
    <property type="entry name" value="GGDEF"/>
    <property type="match status" value="1"/>
</dbReference>
<gene>
    <name evidence="4" type="ORF">RS75_15030</name>
</gene>
<organism evidence="4 5">
    <name type="scientific">Rhizobium nepotum 39/7</name>
    <dbReference type="NCBI Taxonomy" id="1368418"/>
    <lineage>
        <taxon>Bacteria</taxon>
        <taxon>Pseudomonadati</taxon>
        <taxon>Pseudomonadota</taxon>
        <taxon>Alphaproteobacteria</taxon>
        <taxon>Hyphomicrobiales</taxon>
        <taxon>Rhizobiaceae</taxon>
        <taxon>Rhizobium/Agrobacterium group</taxon>
        <taxon>Rhizobium</taxon>
    </lineage>
</organism>
<evidence type="ECO:0000313" key="4">
    <source>
        <dbReference type="EMBL" id="KJF66942.1"/>
    </source>
</evidence>
<evidence type="ECO:0000259" key="3">
    <source>
        <dbReference type="PROSITE" id="PS50887"/>
    </source>
</evidence>
<feature type="domain" description="GGDEF" evidence="3">
    <location>
        <begin position="259"/>
        <end position="397"/>
    </location>
</feature>
<dbReference type="InterPro" id="IPR050706">
    <property type="entry name" value="Cyclic-di-GMP_PDE-like"/>
</dbReference>
<dbReference type="InterPro" id="IPR000160">
    <property type="entry name" value="GGDEF_dom"/>
</dbReference>
<protein>
    <submittedName>
        <fullName evidence="4">Diguanylate cyclase</fullName>
    </submittedName>
</protein>
<feature type="transmembrane region" description="Helical" evidence="1">
    <location>
        <begin position="175"/>
        <end position="195"/>
    </location>
</feature>
<dbReference type="SMART" id="SM00267">
    <property type="entry name" value="GGDEF"/>
    <property type="match status" value="1"/>
</dbReference>
<dbReference type="NCBIfam" id="TIGR00254">
    <property type="entry name" value="GGDEF"/>
    <property type="match status" value="1"/>
</dbReference>
<keyword evidence="5" id="KW-1185">Reference proteome</keyword>
<keyword evidence="1" id="KW-0812">Transmembrane</keyword>
<dbReference type="InterPro" id="IPR029787">
    <property type="entry name" value="Nucleotide_cyclase"/>
</dbReference>
<dbReference type="PANTHER" id="PTHR33121">
    <property type="entry name" value="CYCLIC DI-GMP PHOSPHODIESTERASE PDEF"/>
    <property type="match status" value="1"/>
</dbReference>
<dbReference type="SMART" id="SM00052">
    <property type="entry name" value="EAL"/>
    <property type="match status" value="1"/>
</dbReference>
<dbReference type="SUPFAM" id="SSF55073">
    <property type="entry name" value="Nucleotide cyclase"/>
    <property type="match status" value="1"/>
</dbReference>
<reference evidence="4 5" key="1">
    <citation type="submission" date="2015-03" db="EMBL/GenBank/DDBJ databases">
        <title>Draft Genome Sequences of Agrobacterium nepotum Strain 39/7T (= CFBP 7436T = LMG 26435T) and Agrobacterium sp. Strain KFB 330 (= CFBP 8308 = LMG 28674).</title>
        <authorList>
            <person name="Kuzmanovic N."/>
            <person name="Pulawska J."/>
            <person name="Obradovic A."/>
        </authorList>
    </citation>
    <scope>NUCLEOTIDE SEQUENCE [LARGE SCALE GENOMIC DNA]</scope>
    <source>
        <strain evidence="4 5">39/7</strain>
    </source>
</reference>
<feature type="domain" description="EAL" evidence="2">
    <location>
        <begin position="406"/>
        <end position="655"/>
    </location>
</feature>
<feature type="transmembrane region" description="Helical" evidence="1">
    <location>
        <begin position="44"/>
        <end position="62"/>
    </location>
</feature>
<dbReference type="EMBL" id="JWJH01000013">
    <property type="protein sequence ID" value="KJF66942.1"/>
    <property type="molecule type" value="Genomic_DNA"/>
</dbReference>
<dbReference type="SUPFAM" id="SSF141868">
    <property type="entry name" value="EAL domain-like"/>
    <property type="match status" value="1"/>
</dbReference>
<sequence length="665" mass="74587">MKHTLGVVSGQQEYRRPDNRFSDELLALYQQEGERSRRGTIRRGLWTAVFIYLLFAITDIILVPDVAFYTITARLFVVLISLLTLEIQLRMGARTTALDLTCATALVMGYIGWLVPSLLTDNLENMSYYMVFGAIFMMGANLFFTFRFHLSLVSSGIILVTYFLAATQFPEDAFYKLAFGTFYISCFVFTSYVNWNLNRERYHVFLNGLEAKAQQKAADERGQALLRLSNTDSLTGLQNRRAIDHHLRLLWDNWSKKEEGFSVFLIDVDFFKKYNDRYGHQEGDKCLVTVGNALQDAITDHGTSIGRYGGEEFIVLAPFKSRQQVGELAETIRHTVEHLSLAHDQRRDGTFIVTVSIGASFTRPNPDGKLEKIINEADRALYIAKGNGRNCMKLFDPDDPQTSDETENIAALLKIAVAENLVSLVYQPILNISTNETVGAEALMRLRLLDGGSVSPGIFIPIAERTGTIMELGLWTIKTACRQILADDKAAVVSVNVSPMQLKNPGFATSVAAILVEAGIGGGRLAFEITEGVDLEMHSDVLRCLNDLKTLGIKIWLDDFGTGFAGLSWLRMTDFDTVKIDRSFLHDSKTPRGRAMLQDMIRLIRNRGHKILIEGVETEEQLRLVRQLEIDYAQGYYIGRPVVAERLNGVAAAPYARPNMLVRPA</sequence>
<evidence type="ECO:0000256" key="1">
    <source>
        <dbReference type="SAM" id="Phobius"/>
    </source>
</evidence>
<dbReference type="Proteomes" id="UP000052068">
    <property type="component" value="Unassembled WGS sequence"/>
</dbReference>
<dbReference type="Gene3D" id="3.30.70.270">
    <property type="match status" value="1"/>
</dbReference>
<dbReference type="InterPro" id="IPR035919">
    <property type="entry name" value="EAL_sf"/>
</dbReference>
<name>A0ABR5CQ31_9HYPH</name>
<dbReference type="RefSeq" id="WP_045021842.1">
    <property type="nucleotide sequence ID" value="NZ_JWJH01000013.1"/>
</dbReference>
<dbReference type="CDD" id="cd01948">
    <property type="entry name" value="EAL"/>
    <property type="match status" value="1"/>
</dbReference>
<dbReference type="PROSITE" id="PS50883">
    <property type="entry name" value="EAL"/>
    <property type="match status" value="1"/>
</dbReference>
<feature type="transmembrane region" description="Helical" evidence="1">
    <location>
        <begin position="68"/>
        <end position="85"/>
    </location>
</feature>
<proteinExistence type="predicted"/>
<feature type="transmembrane region" description="Helical" evidence="1">
    <location>
        <begin position="151"/>
        <end position="169"/>
    </location>
</feature>
<keyword evidence="1" id="KW-0472">Membrane</keyword>
<dbReference type="InterPro" id="IPR001633">
    <property type="entry name" value="EAL_dom"/>
</dbReference>
<keyword evidence="1" id="KW-1133">Transmembrane helix</keyword>
<dbReference type="Gene3D" id="3.20.20.450">
    <property type="entry name" value="EAL domain"/>
    <property type="match status" value="1"/>
</dbReference>
<comment type="caution">
    <text evidence="4">The sequence shown here is derived from an EMBL/GenBank/DDBJ whole genome shotgun (WGS) entry which is preliminary data.</text>
</comment>
<dbReference type="Pfam" id="PF00990">
    <property type="entry name" value="GGDEF"/>
    <property type="match status" value="1"/>
</dbReference>
<dbReference type="PANTHER" id="PTHR33121:SF70">
    <property type="entry name" value="SIGNALING PROTEIN YKOW"/>
    <property type="match status" value="1"/>
</dbReference>
<evidence type="ECO:0000313" key="5">
    <source>
        <dbReference type="Proteomes" id="UP000052068"/>
    </source>
</evidence>